<keyword evidence="8" id="KW-1185">Reference proteome</keyword>
<evidence type="ECO:0000256" key="3">
    <source>
        <dbReference type="ARBA" id="ARBA00022692"/>
    </source>
</evidence>
<dbReference type="EMBL" id="JACHNU010000002">
    <property type="protein sequence ID" value="MBB4662165.1"/>
    <property type="molecule type" value="Genomic_DNA"/>
</dbReference>
<dbReference type="CDD" id="cd06579">
    <property type="entry name" value="TM_PBP1_transp_AraH_like"/>
    <property type="match status" value="1"/>
</dbReference>
<reference evidence="7 8" key="1">
    <citation type="submission" date="2020-08" db="EMBL/GenBank/DDBJ databases">
        <title>Genomic Encyclopedia of Archaeal and Bacterial Type Strains, Phase II (KMG-II): from individual species to whole genera.</title>
        <authorList>
            <person name="Goeker M."/>
        </authorList>
    </citation>
    <scope>NUCLEOTIDE SEQUENCE [LARGE SCALE GENOMIC DNA]</scope>
    <source>
        <strain evidence="7 8">DSM 23288</strain>
    </source>
</reference>
<organism evidence="7 8">
    <name type="scientific">Conexibacter arvalis</name>
    <dbReference type="NCBI Taxonomy" id="912552"/>
    <lineage>
        <taxon>Bacteria</taxon>
        <taxon>Bacillati</taxon>
        <taxon>Actinomycetota</taxon>
        <taxon>Thermoleophilia</taxon>
        <taxon>Solirubrobacterales</taxon>
        <taxon>Conexibacteraceae</taxon>
        <taxon>Conexibacter</taxon>
    </lineage>
</organism>
<dbReference type="GO" id="GO:0022857">
    <property type="term" value="F:transmembrane transporter activity"/>
    <property type="evidence" value="ECO:0007669"/>
    <property type="project" value="InterPro"/>
</dbReference>
<evidence type="ECO:0000256" key="2">
    <source>
        <dbReference type="ARBA" id="ARBA00022475"/>
    </source>
</evidence>
<dbReference type="InterPro" id="IPR001851">
    <property type="entry name" value="ABC_transp_permease"/>
</dbReference>
<keyword evidence="3 6" id="KW-0812">Transmembrane</keyword>
<feature type="transmembrane region" description="Helical" evidence="6">
    <location>
        <begin position="35"/>
        <end position="56"/>
    </location>
</feature>
<dbReference type="Proteomes" id="UP000585272">
    <property type="component" value="Unassembled WGS sequence"/>
</dbReference>
<feature type="transmembrane region" description="Helical" evidence="6">
    <location>
        <begin position="231"/>
        <end position="249"/>
    </location>
</feature>
<dbReference type="PANTHER" id="PTHR32196">
    <property type="entry name" value="ABC TRANSPORTER PERMEASE PROTEIN YPHD-RELATED-RELATED"/>
    <property type="match status" value="1"/>
</dbReference>
<dbReference type="GO" id="GO:0005886">
    <property type="term" value="C:plasma membrane"/>
    <property type="evidence" value="ECO:0007669"/>
    <property type="project" value="UniProtKB-SubCell"/>
</dbReference>
<evidence type="ECO:0000256" key="1">
    <source>
        <dbReference type="ARBA" id="ARBA00004651"/>
    </source>
</evidence>
<evidence type="ECO:0000256" key="5">
    <source>
        <dbReference type="ARBA" id="ARBA00023136"/>
    </source>
</evidence>
<evidence type="ECO:0000313" key="8">
    <source>
        <dbReference type="Proteomes" id="UP000585272"/>
    </source>
</evidence>
<evidence type="ECO:0000313" key="7">
    <source>
        <dbReference type="EMBL" id="MBB4662165.1"/>
    </source>
</evidence>
<accession>A0A840ICU8</accession>
<comment type="caution">
    <text evidence="7">The sequence shown here is derived from an EMBL/GenBank/DDBJ whole genome shotgun (WGS) entry which is preliminary data.</text>
</comment>
<feature type="transmembrane region" description="Helical" evidence="6">
    <location>
        <begin position="141"/>
        <end position="162"/>
    </location>
</feature>
<dbReference type="AlphaFoldDB" id="A0A840ICU8"/>
<proteinExistence type="predicted"/>
<gene>
    <name evidence="7" type="ORF">BDZ31_001751</name>
</gene>
<dbReference type="RefSeq" id="WP_183341153.1">
    <property type="nucleotide sequence ID" value="NZ_JACHNU010000002.1"/>
</dbReference>
<keyword evidence="4 6" id="KW-1133">Transmembrane helix</keyword>
<feature type="transmembrane region" description="Helical" evidence="6">
    <location>
        <begin position="113"/>
        <end position="134"/>
    </location>
</feature>
<dbReference type="Pfam" id="PF02653">
    <property type="entry name" value="BPD_transp_2"/>
    <property type="match status" value="1"/>
</dbReference>
<protein>
    <submittedName>
        <fullName evidence="7">Ribose transport system permease protein</fullName>
    </submittedName>
</protein>
<sequence>MSTNEPQGPTAALDARTQARGGARRSFEVGSLRDYGIVFAFIALFLVLTFSSDVFLTKGNLLNLADQSAALGILACGMTLVIIAGGFDLSVGAIFAVTAIVGAKVTNSSGAELGVLAALTAGMALGLVNGVLATVGRLNPFVATIATTLVFRGLALAISGGFLVAISDASFGNLSQPRVLDVRISVFIFAAFALFCAFLLNRTVYGRHLFAVGGNAEAARLSGVRVNRVRALAYVLMGFASALGGVLVASRTLTVDGNTGMGIEFDAIAAVLVGGTSVMGGEGAIWRTILGVFLLALVGNGFNLLGTDPLYQRIFTGAIIILAVGSDAWIRRGKRA</sequence>
<evidence type="ECO:0000256" key="6">
    <source>
        <dbReference type="SAM" id="Phobius"/>
    </source>
</evidence>
<keyword evidence="5 6" id="KW-0472">Membrane</keyword>
<feature type="transmembrane region" description="Helical" evidence="6">
    <location>
        <begin position="285"/>
        <end position="304"/>
    </location>
</feature>
<evidence type="ECO:0000256" key="4">
    <source>
        <dbReference type="ARBA" id="ARBA00022989"/>
    </source>
</evidence>
<comment type="subcellular location">
    <subcellularLocation>
        <location evidence="1">Cell membrane</location>
        <topology evidence="1">Multi-pass membrane protein</topology>
    </subcellularLocation>
</comment>
<name>A0A840ICU8_9ACTN</name>
<feature type="transmembrane region" description="Helical" evidence="6">
    <location>
        <begin position="68"/>
        <end position="101"/>
    </location>
</feature>
<feature type="transmembrane region" description="Helical" evidence="6">
    <location>
        <begin position="182"/>
        <end position="200"/>
    </location>
</feature>
<keyword evidence="2" id="KW-1003">Cell membrane</keyword>